<sequence length="980" mass="107554">MYSNKTITNDVPMKKLVPFFNNERRKSYTDGMGFRNESRNPLVQSSGVPLTSQIEKLQKKLIDALETNYEVNKKYGNILSNANSNESTSNSKPVPSTSEQKRSAAINLLRKRTNNIINIGDNSINSYRKGSIDENLLIHHNSNSSNNNSIDDKTTQRQQALSVLMRRVSNANVNNNNNNNNSVNNNEKLIKKNDSGHHTTINTNLGRYSFDNVQNSSVYKNYHNNRLDTVQSPNVAIKTHESINSPYYNSLSNYDMVSSPISGMPNIFKGPMDMITNSSSSLNALNNYDMTTSNNMSSSLSPISPTNSFINNSRRSVNLGSVGMPHKLFENNRLLTNDSTLYDINSCPTSPIGNFSSGSFFTGGSNGSFPSTEELSQKIAENQIMIEYLSKLCINSEVTDKDTSIFANNIFNNSSKLPPAPTFLNNELNNTNFNDYNMQSVIFPSSSSPPHSSPSQNFNEVTSPFVSRSGNQTYSNNNNNNNNNNKFTLSESPANPTSIMNNLPSPYVNKIINSNLGMPTSPYLGNAKTTMTTTYSGSNNNNNGNNNGNSNGNVNGLTSPQFNITPSSSPYININMDTNQTFQRNSSYVNLIGRGIPSPSPSFSNGSSNAIVNGGSSNNNSNNNSRFMINNTSPGLYPVRTTMGMNEISQASFLNDNISVDIQQQNKFNSKSIHTSPNVGYSEPNLFNNNSSTKVIPSVMDQRIFYDNKLNSMIPSMYNNNNNNPIQISQSMLPAYTSTTNVLNKQIPSPSIGAIGSLRHNINKSVDKENSKKMNPLASLASEKRKSSPLINSESIEDDFSQLSLGDNSLPTNINFTKKTTSTLLSGSSPLNKFNITTSELSAMEPKPKLSSSTLSDTSNPSFSSLSSKAVGSNLKNANSNNQLQLNNNSTETTYKLFDKSVYDLPNSSELPALNNFESSLNAVIQNQSLEDSPIINTIEDKNFNSYNSIDIQMTSDALSNNSNNSNNIFSLSMQHPVLS</sequence>
<feature type="compositionally biased region" description="Low complexity" evidence="1">
    <location>
        <begin position="80"/>
        <end position="91"/>
    </location>
</feature>
<reference evidence="2 3" key="1">
    <citation type="submission" date="2016-08" db="EMBL/GenBank/DDBJ databases">
        <title>A Parts List for Fungal Cellulosomes Revealed by Comparative Genomics.</title>
        <authorList>
            <consortium name="DOE Joint Genome Institute"/>
            <person name="Haitjema C.H."/>
            <person name="Gilmore S.P."/>
            <person name="Henske J.K."/>
            <person name="Solomon K.V."/>
            <person name="De Groot R."/>
            <person name="Kuo A."/>
            <person name="Mondo S.J."/>
            <person name="Salamov A.A."/>
            <person name="Labutti K."/>
            <person name="Zhao Z."/>
            <person name="Chiniquy J."/>
            <person name="Barry K."/>
            <person name="Brewer H.M."/>
            <person name="Purvine S.O."/>
            <person name="Wright A.T."/>
            <person name="Boxma B."/>
            <person name="Van Alen T."/>
            <person name="Hackstein J.H."/>
            <person name="Baker S.E."/>
            <person name="Grigoriev I.V."/>
            <person name="O'Malley M.A."/>
        </authorList>
    </citation>
    <scope>NUCLEOTIDE SEQUENCE [LARGE SCALE GENOMIC DNA]</scope>
    <source>
        <strain evidence="2 3">G1</strain>
    </source>
</reference>
<name>A0A1Y2B5G1_9FUNG</name>
<proteinExistence type="predicted"/>
<dbReference type="AlphaFoldDB" id="A0A1Y2B5G1"/>
<gene>
    <name evidence="2" type="ORF">LY90DRAFT_705486</name>
</gene>
<feature type="region of interest" description="Disordered" evidence="1">
    <location>
        <begin position="80"/>
        <end position="102"/>
    </location>
</feature>
<feature type="compositionally biased region" description="Low complexity" evidence="1">
    <location>
        <begin position="444"/>
        <end position="455"/>
    </location>
</feature>
<dbReference type="OrthoDB" id="2151183at2759"/>
<comment type="caution">
    <text evidence="2">The sequence shown here is derived from an EMBL/GenBank/DDBJ whole genome shotgun (WGS) entry which is preliminary data.</text>
</comment>
<feature type="region of interest" description="Disordered" evidence="1">
    <location>
        <begin position="839"/>
        <end position="868"/>
    </location>
</feature>
<feature type="compositionally biased region" description="Low complexity" evidence="1">
    <location>
        <begin position="536"/>
        <end position="556"/>
    </location>
</feature>
<dbReference type="Proteomes" id="UP000193920">
    <property type="component" value="Unassembled WGS sequence"/>
</dbReference>
<feature type="region of interest" description="Disordered" evidence="1">
    <location>
        <begin position="444"/>
        <end position="493"/>
    </location>
</feature>
<feature type="region of interest" description="Disordered" evidence="1">
    <location>
        <begin position="534"/>
        <end position="560"/>
    </location>
</feature>
<evidence type="ECO:0000313" key="2">
    <source>
        <dbReference type="EMBL" id="ORY30069.1"/>
    </source>
</evidence>
<feature type="compositionally biased region" description="Low complexity" evidence="1">
    <location>
        <begin position="476"/>
        <end position="485"/>
    </location>
</feature>
<feature type="region of interest" description="Disordered" evidence="1">
    <location>
        <begin position="767"/>
        <end position="790"/>
    </location>
</feature>
<feature type="compositionally biased region" description="Low complexity" evidence="1">
    <location>
        <begin position="849"/>
        <end position="868"/>
    </location>
</feature>
<dbReference type="EMBL" id="MCOG01000176">
    <property type="protein sequence ID" value="ORY30069.1"/>
    <property type="molecule type" value="Genomic_DNA"/>
</dbReference>
<feature type="region of interest" description="Disordered" evidence="1">
    <location>
        <begin position="600"/>
        <end position="629"/>
    </location>
</feature>
<organism evidence="2 3">
    <name type="scientific">Neocallimastix californiae</name>
    <dbReference type="NCBI Taxonomy" id="1754190"/>
    <lineage>
        <taxon>Eukaryota</taxon>
        <taxon>Fungi</taxon>
        <taxon>Fungi incertae sedis</taxon>
        <taxon>Chytridiomycota</taxon>
        <taxon>Chytridiomycota incertae sedis</taxon>
        <taxon>Neocallimastigomycetes</taxon>
        <taxon>Neocallimastigales</taxon>
        <taxon>Neocallimastigaceae</taxon>
        <taxon>Neocallimastix</taxon>
    </lineage>
</organism>
<accession>A0A1Y2B5G1</accession>
<feature type="compositionally biased region" description="Polar residues" evidence="1">
    <location>
        <begin position="456"/>
        <end position="475"/>
    </location>
</feature>
<feature type="compositionally biased region" description="Low complexity" evidence="1">
    <location>
        <begin position="601"/>
        <end position="625"/>
    </location>
</feature>
<protein>
    <submittedName>
        <fullName evidence="2">Uncharacterized protein</fullName>
    </submittedName>
</protein>
<evidence type="ECO:0000256" key="1">
    <source>
        <dbReference type="SAM" id="MobiDB-lite"/>
    </source>
</evidence>
<keyword evidence="3" id="KW-1185">Reference proteome</keyword>
<evidence type="ECO:0000313" key="3">
    <source>
        <dbReference type="Proteomes" id="UP000193920"/>
    </source>
</evidence>